<evidence type="ECO:0000313" key="3">
    <source>
        <dbReference type="Proteomes" id="UP000069526"/>
    </source>
</evidence>
<feature type="coiled-coil region" evidence="1">
    <location>
        <begin position="34"/>
        <end position="61"/>
    </location>
</feature>
<accession>A0A0Z8R320</accession>
<keyword evidence="1" id="KW-0175">Coiled coil</keyword>
<gene>
    <name evidence="2" type="ORF">ERS132539_02253</name>
</gene>
<dbReference type="AlphaFoldDB" id="A0A0Z8R320"/>
<dbReference type="EMBL" id="FIJK01000086">
    <property type="protein sequence ID" value="CYW75068.1"/>
    <property type="molecule type" value="Genomic_DNA"/>
</dbReference>
<reference evidence="2 3" key="1">
    <citation type="submission" date="2016-02" db="EMBL/GenBank/DDBJ databases">
        <authorList>
            <consortium name="Pathogen Informatics"/>
        </authorList>
    </citation>
    <scope>NUCLEOTIDE SEQUENCE [LARGE SCALE GENOMIC DNA]</scope>
    <source>
        <strain evidence="2 3">SS1013</strain>
    </source>
</reference>
<protein>
    <submittedName>
        <fullName evidence="2">DivIVA protein</fullName>
    </submittedName>
</protein>
<evidence type="ECO:0000256" key="1">
    <source>
        <dbReference type="SAM" id="Coils"/>
    </source>
</evidence>
<dbReference type="InterPro" id="IPR007793">
    <property type="entry name" value="DivIVA_fam"/>
</dbReference>
<name>A0A0Z8R320_STRSU</name>
<sequence>MRFKKYLFLGYTQKSVDEVFKWMKEKIHILEELVIERDLEIDRLRNQLKRAKAEEVLIKEAIIDARALSKKLIEEARNEADSLMSTVETDMADNFNRIEQKISHIKGLREHYFVSEKKMQEELRATLNRYLDAIDKNSVEWSEQNTLLESELQRTEEAVGNFQNIIQFSRQKRQDLFDKEVSGLENIYEKNLHSN</sequence>
<proteinExistence type="predicted"/>
<dbReference type="Proteomes" id="UP000069526">
    <property type="component" value="Unassembled WGS sequence"/>
</dbReference>
<dbReference type="RefSeq" id="WP_044767914.1">
    <property type="nucleotide sequence ID" value="NZ_CEIH01000305.1"/>
</dbReference>
<dbReference type="Pfam" id="PF05103">
    <property type="entry name" value="DivIVA"/>
    <property type="match status" value="1"/>
</dbReference>
<organism evidence="2 3">
    <name type="scientific">Streptococcus suis</name>
    <dbReference type="NCBI Taxonomy" id="1307"/>
    <lineage>
        <taxon>Bacteria</taxon>
        <taxon>Bacillati</taxon>
        <taxon>Bacillota</taxon>
        <taxon>Bacilli</taxon>
        <taxon>Lactobacillales</taxon>
        <taxon>Streptococcaceae</taxon>
        <taxon>Streptococcus</taxon>
    </lineage>
</organism>
<evidence type="ECO:0000313" key="2">
    <source>
        <dbReference type="EMBL" id="CYW75068.1"/>
    </source>
</evidence>